<organism evidence="1 2">
    <name type="scientific">Salipiger mucosus DSM 16094</name>
    <dbReference type="NCBI Taxonomy" id="1123237"/>
    <lineage>
        <taxon>Bacteria</taxon>
        <taxon>Pseudomonadati</taxon>
        <taxon>Pseudomonadota</taxon>
        <taxon>Alphaproteobacteria</taxon>
        <taxon>Rhodobacterales</taxon>
        <taxon>Roseobacteraceae</taxon>
        <taxon>Salipiger</taxon>
    </lineage>
</organism>
<dbReference type="EMBL" id="APVH01000024">
    <property type="protein sequence ID" value="EPX82262.1"/>
    <property type="molecule type" value="Genomic_DNA"/>
</dbReference>
<gene>
    <name evidence="1" type="ORF">Salmuc_03049</name>
</gene>
<reference evidence="2" key="1">
    <citation type="journal article" date="2014" name="Stand. Genomic Sci.">
        <title>Genome sequence of the exopolysaccharide-producing Salipiger mucosus type strain (DSM 16094(T)), a moderately halophilic member of the Roseobacter clade.</title>
        <authorList>
            <person name="Riedel T."/>
            <person name="Spring S."/>
            <person name="Fiebig A."/>
            <person name="Petersen J."/>
            <person name="Kyrpides N.C."/>
            <person name="Goker M."/>
            <person name="Klenk H.P."/>
        </authorList>
    </citation>
    <scope>NUCLEOTIDE SEQUENCE [LARGE SCALE GENOMIC DNA]</scope>
    <source>
        <strain evidence="2">DSM 16094</strain>
    </source>
</reference>
<accession>S9QRJ6</accession>
<comment type="caution">
    <text evidence="1">The sequence shown here is derived from an EMBL/GenBank/DDBJ whole genome shotgun (WGS) entry which is preliminary data.</text>
</comment>
<name>S9QRJ6_9RHOB</name>
<proteinExistence type="predicted"/>
<sequence>MGEVEICSAATLMGMELVMTQVIAEMARRDENPEGVLNRCLAPLDQAPACFADDAGPSTVARDALTQLAASLRKGVAATLGAPDDPTQLPPQVR</sequence>
<dbReference type="HOGENOM" id="CLU_2384445_0_0_5"/>
<dbReference type="STRING" id="1123237.Salmuc_03049"/>
<keyword evidence="2" id="KW-1185">Reference proteome</keyword>
<evidence type="ECO:0000313" key="1">
    <source>
        <dbReference type="EMBL" id="EPX82262.1"/>
    </source>
</evidence>
<dbReference type="AlphaFoldDB" id="S9QRJ6"/>
<evidence type="ECO:0000313" key="2">
    <source>
        <dbReference type="Proteomes" id="UP000015347"/>
    </source>
</evidence>
<protein>
    <submittedName>
        <fullName evidence="1">Uncharacterized protein</fullName>
    </submittedName>
</protein>
<dbReference type="Proteomes" id="UP000015347">
    <property type="component" value="Unassembled WGS sequence"/>
</dbReference>